<dbReference type="InterPro" id="IPR003661">
    <property type="entry name" value="HisK_dim/P_dom"/>
</dbReference>
<evidence type="ECO:0000259" key="18">
    <source>
        <dbReference type="PROSITE" id="PS50894"/>
    </source>
</evidence>
<dbReference type="PROSITE" id="PS50894">
    <property type="entry name" value="HPT"/>
    <property type="match status" value="1"/>
</dbReference>
<evidence type="ECO:0000313" key="19">
    <source>
        <dbReference type="EMBL" id="PSV46851.1"/>
    </source>
</evidence>
<feature type="modified residue" description="Phosphohistidine" evidence="12">
    <location>
        <position position="1309"/>
    </location>
</feature>
<dbReference type="CDD" id="cd16922">
    <property type="entry name" value="HATPase_EvgS-ArcB-TorS-like"/>
    <property type="match status" value="1"/>
</dbReference>
<dbReference type="Gene3D" id="3.40.190.10">
    <property type="entry name" value="Periplasmic binding protein-like II"/>
    <property type="match status" value="4"/>
</dbReference>
<evidence type="ECO:0000256" key="8">
    <source>
        <dbReference type="ARBA" id="ARBA00022840"/>
    </source>
</evidence>
<evidence type="ECO:0000313" key="20">
    <source>
        <dbReference type="Proteomes" id="UP000241803"/>
    </source>
</evidence>
<dbReference type="SMART" id="SM00062">
    <property type="entry name" value="PBPb"/>
    <property type="match status" value="2"/>
</dbReference>
<keyword evidence="6 14" id="KW-0812">Transmembrane</keyword>
<dbReference type="Gene3D" id="3.30.450.20">
    <property type="entry name" value="PAS domain"/>
    <property type="match status" value="1"/>
</dbReference>
<accession>A0A2T3L828</accession>
<dbReference type="SUPFAM" id="SSF55874">
    <property type="entry name" value="ATPase domain of HSP90 chaperone/DNA topoisomerase II/histidine kinase"/>
    <property type="match status" value="1"/>
</dbReference>
<dbReference type="Gene3D" id="1.10.287.130">
    <property type="match status" value="1"/>
</dbReference>
<dbReference type="SMART" id="SM00388">
    <property type="entry name" value="HisKA"/>
    <property type="match status" value="1"/>
</dbReference>
<keyword evidence="10" id="KW-0902">Two-component regulatory system</keyword>
<keyword evidence="15" id="KW-0732">Signal</keyword>
<evidence type="ECO:0000256" key="4">
    <source>
        <dbReference type="ARBA" id="ARBA00022475"/>
    </source>
</evidence>
<dbReference type="Gene3D" id="3.30.565.10">
    <property type="entry name" value="Histidine kinase-like ATPase, C-terminal domain"/>
    <property type="match status" value="1"/>
</dbReference>
<keyword evidence="11 14" id="KW-0472">Membrane</keyword>
<dbReference type="Pfam" id="PF00512">
    <property type="entry name" value="HisKA"/>
    <property type="match status" value="1"/>
</dbReference>
<keyword evidence="8" id="KW-0067">ATP-binding</keyword>
<keyword evidence="4" id="KW-1003">Cell membrane</keyword>
<sequence length="1364" mass="153680">MLKSMMLLILFALPFTSWAENIDHNSNGYIDSNHELKTLRIGFPAFDWTPFSYVSKKGRVSGLLPSLMHEIAKKRGYRIQAITYPTYQDVLNGFNNHEVDILVGVSSTFERQKVMSFSKPILTTSMAMISKTPSITNFKQIDHQLIAVEQGFAIGEQLTKLSSAKLQMVNFPTSYQAFNAVLQGVADVYIGNSITLDDMRTHENANNDLYLHVLPDLPYERLYMAAHREQSALIDDLNKGYQALDQHLLTGIYDTWLTKSQQRFISHQNYLNLNNEEAKWLEEHSTLRVAYHPDDFPYQFTDKDNLMAGRGADVLSLIARQLKITLVPLAKTDFPDILKQLNEGKIDVVAAVTCTPERAKLVSCTTPYSEEQWIMVGKANSAIQHINKKMIIGTVSNRFGSVLTKQLYSSNPQKNYNSNAELLDAIVNGNIDTAVISLSSASVFLQNEYLGRLNIIPSKLDFQYQPVGIAVASNNVLLRDLLNKAMNAIPPQKLINIESKWNTVRLTSGIPYQRILLWGLIIIGCVVLIVSFVVYWNRKLSLEIGQRKAAEQKLTYLTNNFDGVLLQHLQRSDDPSDIELLFVSEKVHDLLGINANKLYQKPEIMFQLLHRRDDSETIFNAIRTATQQGYWKTELKLESVETNDRWVELRCHITPQDEGWQWNSIIIDISQMKRQQLEVEHARQQAESATEAKSRFLAMMSHEIRTPISGILSLLELMIPYAQQPELQGIHKNLTQSGRNLLNIVNDVLDFSKNEAGKLTLAPEPSQISSFMNELVQPHVVNAEQKGVNFRLWVDPTIAHTVLIDELRLKQVINNLLNNAIKFTESGTVSLLIDVINHDENSGQQILRFTVNDTGIGITEADQLKLFQPFEQVDLSSERRFSGTGLGLSICRQLIQLMDSEINVGSQINQGTTFSFNINMPVIKCTQQPQLSLTCGIVTPALIDNEILNSYLQVWDNTCLPLTITTKCQLQMIAAEQQLDVIFVPDTWCHEQNITPAWAALHLPAVRWVHIRQRNMLSLEPSDLGWIISQNPLMSDQLYHALTSPHHLASPSKQVLVTPLSPVTREQAIAQHKLILVAEDHPINQQIIQQQLHHLGYAADIVDNGQVALQAMADQQYDLLLTDCHMPELDGYGLTAAIRLDEKSRAALPLPIIALTANALSGEEERSAQHGFDAYLVKPVSLEHLQQTLSQWLPITSASPTPPALAVPAESDPWDLGDFNDLMVDDAANNEAFPLLSAFESVNKALLIPEKETSHHTAINITKLSTIFGDIDVCTTILQQYVQSCHLDFDELENAIEHDNQESIHLISHRMKGAARMMEFNALATTCEEMESTNKQRDVSYIPNILDKINRLIHSLEQQVESLV</sequence>
<dbReference type="InterPro" id="IPR036641">
    <property type="entry name" value="HPT_dom_sf"/>
</dbReference>
<evidence type="ECO:0000256" key="7">
    <source>
        <dbReference type="ARBA" id="ARBA00022741"/>
    </source>
</evidence>
<dbReference type="InterPro" id="IPR011006">
    <property type="entry name" value="CheY-like_superfamily"/>
</dbReference>
<evidence type="ECO:0000256" key="13">
    <source>
        <dbReference type="PROSITE-ProRule" id="PRU00169"/>
    </source>
</evidence>
<dbReference type="InterPro" id="IPR036097">
    <property type="entry name" value="HisK_dim/P_sf"/>
</dbReference>
<protein>
    <recommendedName>
        <fullName evidence="3">histidine kinase</fullName>
        <ecNumber evidence="3">2.7.13.3</ecNumber>
    </recommendedName>
</protein>
<dbReference type="Pfam" id="PF02518">
    <property type="entry name" value="HATPase_c"/>
    <property type="match status" value="1"/>
</dbReference>
<name>A0A2T3L828_9GAMM</name>
<reference evidence="19 20" key="1">
    <citation type="submission" date="2018-03" db="EMBL/GenBank/DDBJ databases">
        <title>Whole genome sequencing of Histamine producing bacteria.</title>
        <authorList>
            <person name="Butler K."/>
        </authorList>
    </citation>
    <scope>NUCLEOTIDE SEQUENCE [LARGE SCALE GENOMIC DNA]</scope>
    <source>
        <strain evidence="19 20">ATCC 19614</strain>
    </source>
</reference>
<feature type="modified residue" description="4-aspartylphosphate" evidence="13">
    <location>
        <position position="1123"/>
    </location>
</feature>
<evidence type="ECO:0000256" key="6">
    <source>
        <dbReference type="ARBA" id="ARBA00022692"/>
    </source>
</evidence>
<feature type="domain" description="Response regulatory" evidence="17">
    <location>
        <begin position="1074"/>
        <end position="1193"/>
    </location>
</feature>
<dbReference type="Pfam" id="PF01627">
    <property type="entry name" value="Hpt"/>
    <property type="match status" value="1"/>
</dbReference>
<keyword evidence="7" id="KW-0547">Nucleotide-binding</keyword>
<dbReference type="FunFam" id="3.30.565.10:FF:000010">
    <property type="entry name" value="Sensor histidine kinase RcsC"/>
    <property type="match status" value="1"/>
</dbReference>
<dbReference type="SMART" id="SM00073">
    <property type="entry name" value="HPT"/>
    <property type="match status" value="1"/>
</dbReference>
<dbReference type="PANTHER" id="PTHR45339">
    <property type="entry name" value="HYBRID SIGNAL TRANSDUCTION HISTIDINE KINASE J"/>
    <property type="match status" value="1"/>
</dbReference>
<dbReference type="InterPro" id="IPR003594">
    <property type="entry name" value="HATPase_dom"/>
</dbReference>
<evidence type="ECO:0000256" key="9">
    <source>
        <dbReference type="ARBA" id="ARBA00022989"/>
    </source>
</evidence>
<keyword evidence="5 13" id="KW-0597">Phosphoprotein</keyword>
<evidence type="ECO:0000256" key="15">
    <source>
        <dbReference type="SAM" id="SignalP"/>
    </source>
</evidence>
<proteinExistence type="predicted"/>
<dbReference type="InterPro" id="IPR008207">
    <property type="entry name" value="Sig_transdc_His_kin_Hpt_dom"/>
</dbReference>
<feature type="domain" description="HPt" evidence="18">
    <location>
        <begin position="1270"/>
        <end position="1363"/>
    </location>
</feature>
<dbReference type="PRINTS" id="PR00344">
    <property type="entry name" value="BCTRLSENSOR"/>
</dbReference>
<evidence type="ECO:0000256" key="2">
    <source>
        <dbReference type="ARBA" id="ARBA00004651"/>
    </source>
</evidence>
<dbReference type="PROSITE" id="PS50110">
    <property type="entry name" value="RESPONSE_REGULATORY"/>
    <property type="match status" value="1"/>
</dbReference>
<evidence type="ECO:0000259" key="17">
    <source>
        <dbReference type="PROSITE" id="PS50110"/>
    </source>
</evidence>
<dbReference type="EMBL" id="PYOC01000004">
    <property type="protein sequence ID" value="PSV46851.1"/>
    <property type="molecule type" value="Genomic_DNA"/>
</dbReference>
<dbReference type="PROSITE" id="PS50109">
    <property type="entry name" value="HIS_KIN"/>
    <property type="match status" value="1"/>
</dbReference>
<dbReference type="GO" id="GO:0000155">
    <property type="term" value="F:phosphorelay sensor kinase activity"/>
    <property type="evidence" value="ECO:0007669"/>
    <property type="project" value="InterPro"/>
</dbReference>
<evidence type="ECO:0000256" key="11">
    <source>
        <dbReference type="ARBA" id="ARBA00023136"/>
    </source>
</evidence>
<feature type="signal peptide" evidence="15">
    <location>
        <begin position="1"/>
        <end position="19"/>
    </location>
</feature>
<dbReference type="CDD" id="cd00088">
    <property type="entry name" value="HPT"/>
    <property type="match status" value="1"/>
</dbReference>
<feature type="chain" id="PRO_5015749065" description="histidine kinase" evidence="15">
    <location>
        <begin position="20"/>
        <end position="1364"/>
    </location>
</feature>
<evidence type="ECO:0000256" key="1">
    <source>
        <dbReference type="ARBA" id="ARBA00000085"/>
    </source>
</evidence>
<dbReference type="Pfam" id="PF00497">
    <property type="entry name" value="SBP_bac_3"/>
    <property type="match status" value="2"/>
</dbReference>
<dbReference type="SUPFAM" id="SSF53850">
    <property type="entry name" value="Periplasmic binding protein-like II"/>
    <property type="match status" value="2"/>
</dbReference>
<dbReference type="SUPFAM" id="SSF47226">
    <property type="entry name" value="Histidine-containing phosphotransfer domain, HPT domain"/>
    <property type="match status" value="1"/>
</dbReference>
<comment type="caution">
    <text evidence="19">The sequence shown here is derived from an EMBL/GenBank/DDBJ whole genome shotgun (WGS) entry which is preliminary data.</text>
</comment>
<comment type="subcellular location">
    <subcellularLocation>
        <location evidence="2">Cell membrane</location>
        <topology evidence="2">Multi-pass membrane protein</topology>
    </subcellularLocation>
</comment>
<dbReference type="GO" id="GO:0005524">
    <property type="term" value="F:ATP binding"/>
    <property type="evidence" value="ECO:0007669"/>
    <property type="project" value="UniProtKB-KW"/>
</dbReference>
<dbReference type="CDD" id="cd01007">
    <property type="entry name" value="PBP2_BvgS_HisK_like"/>
    <property type="match status" value="2"/>
</dbReference>
<keyword evidence="9 14" id="KW-1133">Transmembrane helix</keyword>
<dbReference type="Gene3D" id="3.40.50.2300">
    <property type="match status" value="1"/>
</dbReference>
<dbReference type="Gene3D" id="1.20.120.160">
    <property type="entry name" value="HPT domain"/>
    <property type="match status" value="1"/>
</dbReference>
<dbReference type="SUPFAM" id="SSF52172">
    <property type="entry name" value="CheY-like"/>
    <property type="match status" value="1"/>
</dbReference>
<dbReference type="Proteomes" id="UP000241803">
    <property type="component" value="Unassembled WGS sequence"/>
</dbReference>
<dbReference type="EC" id="2.7.13.3" evidence="3"/>
<feature type="transmembrane region" description="Helical" evidence="14">
    <location>
        <begin position="515"/>
        <end position="537"/>
    </location>
</feature>
<dbReference type="CDD" id="cd00082">
    <property type="entry name" value="HisKA"/>
    <property type="match status" value="1"/>
</dbReference>
<dbReference type="SUPFAM" id="SSF47384">
    <property type="entry name" value="Homodimeric domain of signal transducing histidine kinase"/>
    <property type="match status" value="1"/>
</dbReference>
<dbReference type="InterPro" id="IPR001789">
    <property type="entry name" value="Sig_transdc_resp-reg_receiver"/>
</dbReference>
<dbReference type="RefSeq" id="WP_107254052.1">
    <property type="nucleotide sequence ID" value="NZ_PYOC01000004.1"/>
</dbReference>
<dbReference type="Pfam" id="PF00072">
    <property type="entry name" value="Response_reg"/>
    <property type="match status" value="1"/>
</dbReference>
<dbReference type="InterPro" id="IPR001638">
    <property type="entry name" value="Solute-binding_3/MltF_N"/>
</dbReference>
<dbReference type="GO" id="GO:0005886">
    <property type="term" value="C:plasma membrane"/>
    <property type="evidence" value="ECO:0007669"/>
    <property type="project" value="UniProtKB-SubCell"/>
</dbReference>
<dbReference type="CDD" id="cd17546">
    <property type="entry name" value="REC_hyHK_CKI1_RcsC-like"/>
    <property type="match status" value="1"/>
</dbReference>
<dbReference type="SMART" id="SM00387">
    <property type="entry name" value="HATPase_c"/>
    <property type="match status" value="1"/>
</dbReference>
<comment type="catalytic activity">
    <reaction evidence="1">
        <text>ATP + protein L-histidine = ADP + protein N-phospho-L-histidine.</text>
        <dbReference type="EC" id="2.7.13.3"/>
    </reaction>
</comment>
<gene>
    <name evidence="19" type="ORF">C9J47_13820</name>
</gene>
<evidence type="ECO:0000256" key="14">
    <source>
        <dbReference type="SAM" id="Phobius"/>
    </source>
</evidence>
<feature type="domain" description="Histidine kinase" evidence="16">
    <location>
        <begin position="699"/>
        <end position="922"/>
    </location>
</feature>
<evidence type="ECO:0000256" key="12">
    <source>
        <dbReference type="PROSITE-ProRule" id="PRU00110"/>
    </source>
</evidence>
<dbReference type="SMART" id="SM00448">
    <property type="entry name" value="REC"/>
    <property type="match status" value="1"/>
</dbReference>
<dbReference type="InterPro" id="IPR005467">
    <property type="entry name" value="His_kinase_dom"/>
</dbReference>
<evidence type="ECO:0000259" key="16">
    <source>
        <dbReference type="PROSITE" id="PS50109"/>
    </source>
</evidence>
<dbReference type="PANTHER" id="PTHR45339:SF1">
    <property type="entry name" value="HYBRID SIGNAL TRANSDUCTION HISTIDINE KINASE J"/>
    <property type="match status" value="1"/>
</dbReference>
<dbReference type="SUPFAM" id="SSF55785">
    <property type="entry name" value="PYP-like sensor domain (PAS domain)"/>
    <property type="match status" value="1"/>
</dbReference>
<dbReference type="InterPro" id="IPR004358">
    <property type="entry name" value="Sig_transdc_His_kin-like_C"/>
</dbReference>
<dbReference type="InterPro" id="IPR036890">
    <property type="entry name" value="HATPase_C_sf"/>
</dbReference>
<evidence type="ECO:0000256" key="10">
    <source>
        <dbReference type="ARBA" id="ARBA00023012"/>
    </source>
</evidence>
<dbReference type="InterPro" id="IPR035965">
    <property type="entry name" value="PAS-like_dom_sf"/>
</dbReference>
<evidence type="ECO:0000256" key="5">
    <source>
        <dbReference type="ARBA" id="ARBA00022553"/>
    </source>
</evidence>
<evidence type="ECO:0000256" key="3">
    <source>
        <dbReference type="ARBA" id="ARBA00012438"/>
    </source>
</evidence>
<keyword evidence="20" id="KW-1185">Reference proteome</keyword>
<organism evidence="19 20">
    <name type="scientific">Photobacterium indicum</name>
    <dbReference type="NCBI Taxonomy" id="81447"/>
    <lineage>
        <taxon>Bacteria</taxon>
        <taxon>Pseudomonadati</taxon>
        <taxon>Pseudomonadota</taxon>
        <taxon>Gammaproteobacteria</taxon>
        <taxon>Vibrionales</taxon>
        <taxon>Vibrionaceae</taxon>
        <taxon>Photobacterium</taxon>
    </lineage>
</organism>